<gene>
    <name evidence="4" type="ORF">HHL21_04385</name>
</gene>
<evidence type="ECO:0000259" key="1">
    <source>
        <dbReference type="Pfam" id="PF00534"/>
    </source>
</evidence>
<organism evidence="4 5">
    <name type="scientific">Massilia polaris</name>
    <dbReference type="NCBI Taxonomy" id="2728846"/>
    <lineage>
        <taxon>Bacteria</taxon>
        <taxon>Pseudomonadati</taxon>
        <taxon>Pseudomonadota</taxon>
        <taxon>Betaproteobacteria</taxon>
        <taxon>Burkholderiales</taxon>
        <taxon>Oxalobacteraceae</taxon>
        <taxon>Telluria group</taxon>
        <taxon>Massilia</taxon>
    </lineage>
</organism>
<dbReference type="InterPro" id="IPR001296">
    <property type="entry name" value="Glyco_trans_1"/>
</dbReference>
<dbReference type="Proteomes" id="UP000583752">
    <property type="component" value="Unassembled WGS sequence"/>
</dbReference>
<dbReference type="InterPro" id="IPR001173">
    <property type="entry name" value="Glyco_trans_2-like"/>
</dbReference>
<proteinExistence type="predicted"/>
<dbReference type="CDD" id="cd03801">
    <property type="entry name" value="GT4_PimA-like"/>
    <property type="match status" value="1"/>
</dbReference>
<keyword evidence="4" id="KW-0808">Transferase</keyword>
<dbReference type="InterPro" id="IPR029044">
    <property type="entry name" value="Nucleotide-diphossugar_trans"/>
</dbReference>
<feature type="domain" description="Glycosyltransferase subfamily 4-like N-terminal" evidence="3">
    <location>
        <begin position="313"/>
        <end position="485"/>
    </location>
</feature>
<dbReference type="Pfam" id="PF00534">
    <property type="entry name" value="Glycos_transf_1"/>
    <property type="match status" value="1"/>
</dbReference>
<dbReference type="CDD" id="cd00761">
    <property type="entry name" value="Glyco_tranf_GTA_type"/>
    <property type="match status" value="1"/>
</dbReference>
<dbReference type="PANTHER" id="PTHR45947:SF3">
    <property type="entry name" value="SULFOQUINOVOSYL TRANSFERASE SQD2"/>
    <property type="match status" value="1"/>
</dbReference>
<dbReference type="SUPFAM" id="SSF53756">
    <property type="entry name" value="UDP-Glycosyltransferase/glycogen phosphorylase"/>
    <property type="match status" value="1"/>
</dbReference>
<evidence type="ECO:0000313" key="4">
    <source>
        <dbReference type="EMBL" id="NML60336.1"/>
    </source>
</evidence>
<feature type="domain" description="Glycosyl transferase family 1" evidence="1">
    <location>
        <begin position="494"/>
        <end position="660"/>
    </location>
</feature>
<dbReference type="GO" id="GO:0016757">
    <property type="term" value="F:glycosyltransferase activity"/>
    <property type="evidence" value="ECO:0007669"/>
    <property type="project" value="InterPro"/>
</dbReference>
<dbReference type="InterPro" id="IPR028098">
    <property type="entry name" value="Glyco_trans_4-like_N"/>
</dbReference>
<dbReference type="Pfam" id="PF00535">
    <property type="entry name" value="Glycos_transf_2"/>
    <property type="match status" value="1"/>
</dbReference>
<evidence type="ECO:0000259" key="3">
    <source>
        <dbReference type="Pfam" id="PF13439"/>
    </source>
</evidence>
<keyword evidence="5" id="KW-1185">Reference proteome</keyword>
<feature type="domain" description="Glycosyltransferase 2-like" evidence="2">
    <location>
        <begin position="1"/>
        <end position="128"/>
    </location>
</feature>
<dbReference type="Gene3D" id="3.90.550.10">
    <property type="entry name" value="Spore Coat Polysaccharide Biosynthesis Protein SpsA, Chain A"/>
    <property type="match status" value="1"/>
</dbReference>
<dbReference type="InterPro" id="IPR050194">
    <property type="entry name" value="Glycosyltransferase_grp1"/>
</dbReference>
<dbReference type="AlphaFoldDB" id="A0A848HET5"/>
<dbReference type="Pfam" id="PF13439">
    <property type="entry name" value="Glyco_transf_4"/>
    <property type="match status" value="1"/>
</dbReference>
<evidence type="ECO:0000313" key="5">
    <source>
        <dbReference type="Proteomes" id="UP000583752"/>
    </source>
</evidence>
<protein>
    <submittedName>
        <fullName evidence="4">Glycosyltransferase</fullName>
    </submittedName>
</protein>
<sequence length="684" mass="74506">MATCNGALTLPKVLAAYARLEHPGEAWKLFVVNDGSTDGTGAILAGFAAALPLTVIDQDRKGKNAALNAALAVALANPGCQLLVFTDDDATPEPDWLMRLADCARAQPGYAIFGGAIYPDWAVAPPDWVLNKVPLGITYAVTTAASGPVFPGLVWGANMAVRRAVFDAGHRFNASIGPSAGAYAMGSETEFNRRVSEAGFKSWFCAEAKTGHHIRASQLAPEFILQRAYKFGRGARAQETGSSQARLFDVPRWTLSKYAHEMLAALKARLAGDQERLFAARWELHYLRGYFFQAWKAKGQPRVMLTSCSGELGGMEMRMAQEARLLAAAGARVVVATPPFRGFERFADALHGGRIAVGIFDPPQFGEQWQWRRFNKLRASLTGTWQMRRHRPDLVHVAFCWTTYGASALWLAHRCGIPTVISVHNAFPKKTFSAWHDRLFREAFTSVKGIYAVSDSAMDHFVAIFGKYIGPATRLQVIPNSVDIGRFIPSPARRDAARARLGLPRDALVLGSVARLSPQKRPDALIDLFARLRQTYPDLYLVLAGTGPLEQQLRDQVAALGLDGAVIFAGFVGDVEMMLPAFDLHFLLSRNEGFGISTIEAMACGVPVVGTDVPGTADILRGSEGGMLVPLDDADLTHDQVSRLLADPARRAAMAIKARQEMESTYSAEILKGRIDAFYQGLLT</sequence>
<reference evidence="4 5" key="1">
    <citation type="submission" date="2020-04" db="EMBL/GenBank/DDBJ databases">
        <title>Massilia sp. RP-1-19 isolated from soil.</title>
        <authorList>
            <person name="Dahal R.H."/>
        </authorList>
    </citation>
    <scope>NUCLEOTIDE SEQUENCE [LARGE SCALE GENOMIC DNA]</scope>
    <source>
        <strain evidence="4 5">RP-1-19</strain>
    </source>
</reference>
<dbReference type="Gene3D" id="3.40.50.2000">
    <property type="entry name" value="Glycogen Phosphorylase B"/>
    <property type="match status" value="2"/>
</dbReference>
<name>A0A848HET5_9BURK</name>
<evidence type="ECO:0000259" key="2">
    <source>
        <dbReference type="Pfam" id="PF00535"/>
    </source>
</evidence>
<dbReference type="SUPFAM" id="SSF53448">
    <property type="entry name" value="Nucleotide-diphospho-sugar transferases"/>
    <property type="match status" value="1"/>
</dbReference>
<dbReference type="EMBL" id="JABBGG010000002">
    <property type="protein sequence ID" value="NML60336.1"/>
    <property type="molecule type" value="Genomic_DNA"/>
</dbReference>
<dbReference type="PANTHER" id="PTHR45947">
    <property type="entry name" value="SULFOQUINOVOSYL TRANSFERASE SQD2"/>
    <property type="match status" value="1"/>
</dbReference>
<accession>A0A848HET5</accession>
<comment type="caution">
    <text evidence="4">The sequence shown here is derived from an EMBL/GenBank/DDBJ whole genome shotgun (WGS) entry which is preliminary data.</text>
</comment>